<dbReference type="OrthoDB" id="2947971at2"/>
<evidence type="ECO:0000313" key="2">
    <source>
        <dbReference type="EMBL" id="RSL29757.1"/>
    </source>
</evidence>
<feature type="signal peptide" evidence="1">
    <location>
        <begin position="1"/>
        <end position="17"/>
    </location>
</feature>
<name>A0A428MUG4_9BACI</name>
<dbReference type="AlphaFoldDB" id="A0A428MUG4"/>
<proteinExistence type="predicted"/>
<accession>A0A428MUG4</accession>
<keyword evidence="1" id="KW-0732">Signal</keyword>
<dbReference type="PROSITE" id="PS51257">
    <property type="entry name" value="PROKAR_LIPOPROTEIN"/>
    <property type="match status" value="1"/>
</dbReference>
<evidence type="ECO:0008006" key="4">
    <source>
        <dbReference type="Google" id="ProtNLM"/>
    </source>
</evidence>
<protein>
    <recommendedName>
        <fullName evidence="4">DUF4625 domain-containing protein</fullName>
    </recommendedName>
</protein>
<keyword evidence="3" id="KW-1185">Reference proteome</keyword>
<evidence type="ECO:0000313" key="3">
    <source>
        <dbReference type="Proteomes" id="UP000275076"/>
    </source>
</evidence>
<dbReference type="Proteomes" id="UP000275076">
    <property type="component" value="Unassembled WGS sequence"/>
</dbReference>
<dbReference type="EMBL" id="RBVX01000052">
    <property type="protein sequence ID" value="RSL29757.1"/>
    <property type="molecule type" value="Genomic_DNA"/>
</dbReference>
<evidence type="ECO:0000256" key="1">
    <source>
        <dbReference type="SAM" id="SignalP"/>
    </source>
</evidence>
<organism evidence="2 3">
    <name type="scientific">Salibacterium salarium</name>
    <dbReference type="NCBI Taxonomy" id="284579"/>
    <lineage>
        <taxon>Bacteria</taxon>
        <taxon>Bacillati</taxon>
        <taxon>Bacillota</taxon>
        <taxon>Bacilli</taxon>
        <taxon>Bacillales</taxon>
        <taxon>Bacillaceae</taxon>
    </lineage>
</organism>
<sequence>MNRFIVILALFCIMVLAACSSDDSDSSSGIVFGEVVGENELEAGNVFHPGEDVNFVMETESNIGQEQVDIHLNILNPDEEWEHVTSNTLETKPESSQIMNGLDGSIFEQLGAGAYQLEVELEDETVKGDFVIEEKE</sequence>
<gene>
    <name evidence="2" type="ORF">D7Z54_29435</name>
</gene>
<dbReference type="RefSeq" id="WP_125561875.1">
    <property type="nucleotide sequence ID" value="NZ_RBVX01000052.1"/>
</dbReference>
<comment type="caution">
    <text evidence="2">The sequence shown here is derived from an EMBL/GenBank/DDBJ whole genome shotgun (WGS) entry which is preliminary data.</text>
</comment>
<reference evidence="2 3" key="1">
    <citation type="submission" date="2018-10" db="EMBL/GenBank/DDBJ databases">
        <title>Draft genome sequence of Bacillus salarius IM0101, isolated from a hypersaline soil in Inner Mongolia, China.</title>
        <authorList>
            <person name="Yamprayoonswat W."/>
            <person name="Boonvisut S."/>
            <person name="Jumpathong W."/>
            <person name="Sittihan S."/>
            <person name="Ruangsuj P."/>
            <person name="Wanthongcharoen S."/>
            <person name="Thongpramul N."/>
            <person name="Pimmason S."/>
            <person name="Yu B."/>
            <person name="Yasawong M."/>
        </authorList>
    </citation>
    <scope>NUCLEOTIDE SEQUENCE [LARGE SCALE GENOMIC DNA]</scope>
    <source>
        <strain evidence="2 3">IM0101</strain>
    </source>
</reference>
<feature type="chain" id="PRO_5019440774" description="DUF4625 domain-containing protein" evidence="1">
    <location>
        <begin position="18"/>
        <end position="136"/>
    </location>
</feature>